<keyword evidence="1" id="KW-0812">Transmembrane</keyword>
<organism evidence="2 3">
    <name type="scientific">Golovinomyces cichoracearum</name>
    <dbReference type="NCBI Taxonomy" id="62708"/>
    <lineage>
        <taxon>Eukaryota</taxon>
        <taxon>Fungi</taxon>
        <taxon>Dikarya</taxon>
        <taxon>Ascomycota</taxon>
        <taxon>Pezizomycotina</taxon>
        <taxon>Leotiomycetes</taxon>
        <taxon>Erysiphales</taxon>
        <taxon>Erysiphaceae</taxon>
        <taxon>Golovinomyces</taxon>
    </lineage>
</organism>
<keyword evidence="1" id="KW-1133">Transmembrane helix</keyword>
<dbReference type="AlphaFoldDB" id="A0A420IP05"/>
<protein>
    <submittedName>
        <fullName evidence="2">Putative mfs maltose permease</fullName>
    </submittedName>
</protein>
<reference evidence="2 3" key="1">
    <citation type="journal article" date="2018" name="BMC Genomics">
        <title>Comparative genome analyses reveal sequence features reflecting distinct modes of host-adaptation between dicot and monocot powdery mildew.</title>
        <authorList>
            <person name="Wu Y."/>
            <person name="Ma X."/>
            <person name="Pan Z."/>
            <person name="Kale S.D."/>
            <person name="Song Y."/>
            <person name="King H."/>
            <person name="Zhang Q."/>
            <person name="Presley C."/>
            <person name="Deng X."/>
            <person name="Wei C.I."/>
            <person name="Xiao S."/>
        </authorList>
    </citation>
    <scope>NUCLEOTIDE SEQUENCE [LARGE SCALE GENOMIC DNA]</scope>
    <source>
        <strain evidence="2">UMSG1</strain>
    </source>
</reference>
<feature type="transmembrane region" description="Helical" evidence="1">
    <location>
        <begin position="72"/>
        <end position="93"/>
    </location>
</feature>
<sequence>MHPQYSWNKIFPVRSIQLPYFRKFFIHSLASNGLHCPSRPQLSFLQARIRRPAARLISTETKEWIKHEVKVGLRYSILITATGFFLIVLASGIQEEYRARIYPTPDEWNWNTKIQFRAAKAREDSEDPWMKNWTAIGNSYKNVIRKLECADLEGHRIQEQSENMLEIPVESEGRIGFDISKNSESWRRGYYEVLMGLVRVAEELEHYVKDKTKVSYLVWSADSVAGPSNPWPRPVPVGMAPPPRADDCTAAFETPEIFYKQILTTLGFSEKQKVDTAISYGLWLEFKGKPDSAQKIYKWALDIANSESESGQAMVDPSTGIINNNLGPPSENILASSTALALHFATNSKVELALPIFISILRARRSLPSPPDTMLSMLDSVEDKSESTLKKVSSFIWDLVKPPKYPPPPSDGCEPPYRDTKGLCEEAGVMLYIGEILFASKKSKSNQVDGLAWTREAVDNSEAELRKKNIGLEAKKKCKQCLEVGLQNWMIMVEKLAKEEAERSKSLNNNWLKFGYQKPVLGRWESEKEVIQDRLIRANSLLNEA</sequence>
<name>A0A420IP05_9PEZI</name>
<proteinExistence type="predicted"/>
<comment type="caution">
    <text evidence="2">The sequence shown here is derived from an EMBL/GenBank/DDBJ whole genome shotgun (WGS) entry which is preliminary data.</text>
</comment>
<dbReference type="EMBL" id="MCBS01022850">
    <property type="protein sequence ID" value="RKF76286.1"/>
    <property type="molecule type" value="Genomic_DNA"/>
</dbReference>
<evidence type="ECO:0000313" key="2">
    <source>
        <dbReference type="EMBL" id="RKF76286.1"/>
    </source>
</evidence>
<accession>A0A420IP05</accession>
<keyword evidence="1" id="KW-0472">Membrane</keyword>
<gene>
    <name evidence="2" type="ORF">GcM1_228042</name>
</gene>
<evidence type="ECO:0000313" key="3">
    <source>
        <dbReference type="Proteomes" id="UP000285326"/>
    </source>
</evidence>
<dbReference type="Proteomes" id="UP000285326">
    <property type="component" value="Unassembled WGS sequence"/>
</dbReference>
<evidence type="ECO:0000256" key="1">
    <source>
        <dbReference type="SAM" id="Phobius"/>
    </source>
</evidence>